<proteinExistence type="predicted"/>
<keyword evidence="1" id="KW-0472">Membrane</keyword>
<keyword evidence="1" id="KW-1133">Transmembrane helix</keyword>
<name>A0A7W9ESP1_9SPHN</name>
<organism evidence="2 3">
    <name type="scientific">Sphingopyxis panaciterrulae</name>
    <dbReference type="NCBI Taxonomy" id="462372"/>
    <lineage>
        <taxon>Bacteria</taxon>
        <taxon>Pseudomonadati</taxon>
        <taxon>Pseudomonadota</taxon>
        <taxon>Alphaproteobacteria</taxon>
        <taxon>Sphingomonadales</taxon>
        <taxon>Sphingomonadaceae</taxon>
        <taxon>Sphingopyxis</taxon>
    </lineage>
</organism>
<feature type="transmembrane region" description="Helical" evidence="1">
    <location>
        <begin position="106"/>
        <end position="126"/>
    </location>
</feature>
<accession>A0A7W9ESP1</accession>
<comment type="caution">
    <text evidence="2">The sequence shown here is derived from an EMBL/GenBank/DDBJ whole genome shotgun (WGS) entry which is preliminary data.</text>
</comment>
<dbReference type="AlphaFoldDB" id="A0A7W9ESP1"/>
<protein>
    <submittedName>
        <fullName evidence="2">Uncharacterized protein</fullName>
    </submittedName>
</protein>
<keyword evidence="1" id="KW-0812">Transmembrane</keyword>
<sequence>MRVAIFALLLLAALGYAAWRGGGPERVMAGIASTMVGADFLLHRFVAPEYAVLDFGHLLIDGFGASATLLLALFAHRFWPMMAAVLHILPLLAHFSRVFNLQMDPAAYMIMQVAASWLVPPLLLLATWRHHRRLRTTGNDPSWHISSQRFPRTTAKN</sequence>
<reference evidence="2 3" key="1">
    <citation type="submission" date="2020-08" db="EMBL/GenBank/DDBJ databases">
        <title>Genomic Encyclopedia of Type Strains, Phase IV (KMG-IV): sequencing the most valuable type-strain genomes for metagenomic binning, comparative biology and taxonomic classification.</title>
        <authorList>
            <person name="Goeker M."/>
        </authorList>
    </citation>
    <scope>NUCLEOTIDE SEQUENCE [LARGE SCALE GENOMIC DNA]</scope>
    <source>
        <strain evidence="2 3">DSM 27163</strain>
    </source>
</reference>
<evidence type="ECO:0000256" key="1">
    <source>
        <dbReference type="SAM" id="Phobius"/>
    </source>
</evidence>
<dbReference type="EMBL" id="JACIJH010000009">
    <property type="protein sequence ID" value="MBB5707355.1"/>
    <property type="molecule type" value="Genomic_DNA"/>
</dbReference>
<dbReference type="Proteomes" id="UP000537161">
    <property type="component" value="Unassembled WGS sequence"/>
</dbReference>
<dbReference type="RefSeq" id="WP_184099144.1">
    <property type="nucleotide sequence ID" value="NZ_JACIJH010000009.1"/>
</dbReference>
<keyword evidence="3" id="KW-1185">Reference proteome</keyword>
<gene>
    <name evidence="2" type="ORF">FHR21_002721</name>
</gene>
<evidence type="ECO:0000313" key="3">
    <source>
        <dbReference type="Proteomes" id="UP000537161"/>
    </source>
</evidence>
<evidence type="ECO:0000313" key="2">
    <source>
        <dbReference type="EMBL" id="MBB5707355.1"/>
    </source>
</evidence>